<organism evidence="2 3">
    <name type="scientific">Dactylonectria macrodidyma</name>
    <dbReference type="NCBI Taxonomy" id="307937"/>
    <lineage>
        <taxon>Eukaryota</taxon>
        <taxon>Fungi</taxon>
        <taxon>Dikarya</taxon>
        <taxon>Ascomycota</taxon>
        <taxon>Pezizomycotina</taxon>
        <taxon>Sordariomycetes</taxon>
        <taxon>Hypocreomycetidae</taxon>
        <taxon>Hypocreales</taxon>
        <taxon>Nectriaceae</taxon>
        <taxon>Dactylonectria</taxon>
    </lineage>
</organism>
<dbReference type="AlphaFoldDB" id="A0A9P9FNN1"/>
<feature type="transmembrane region" description="Helical" evidence="1">
    <location>
        <begin position="184"/>
        <end position="204"/>
    </location>
</feature>
<dbReference type="EMBL" id="JAGMUV010000003">
    <property type="protein sequence ID" value="KAH7166487.1"/>
    <property type="molecule type" value="Genomic_DNA"/>
</dbReference>
<evidence type="ECO:0000313" key="3">
    <source>
        <dbReference type="Proteomes" id="UP000738349"/>
    </source>
</evidence>
<keyword evidence="1" id="KW-0812">Transmembrane</keyword>
<reference evidence="2" key="1">
    <citation type="journal article" date="2021" name="Nat. Commun.">
        <title>Genetic determinants of endophytism in the Arabidopsis root mycobiome.</title>
        <authorList>
            <person name="Mesny F."/>
            <person name="Miyauchi S."/>
            <person name="Thiergart T."/>
            <person name="Pickel B."/>
            <person name="Atanasova L."/>
            <person name="Karlsson M."/>
            <person name="Huettel B."/>
            <person name="Barry K.W."/>
            <person name="Haridas S."/>
            <person name="Chen C."/>
            <person name="Bauer D."/>
            <person name="Andreopoulos W."/>
            <person name="Pangilinan J."/>
            <person name="LaButti K."/>
            <person name="Riley R."/>
            <person name="Lipzen A."/>
            <person name="Clum A."/>
            <person name="Drula E."/>
            <person name="Henrissat B."/>
            <person name="Kohler A."/>
            <person name="Grigoriev I.V."/>
            <person name="Martin F.M."/>
            <person name="Hacquard S."/>
        </authorList>
    </citation>
    <scope>NUCLEOTIDE SEQUENCE</scope>
    <source>
        <strain evidence="2">MPI-CAGE-AT-0147</strain>
    </source>
</reference>
<feature type="transmembrane region" description="Helical" evidence="1">
    <location>
        <begin position="216"/>
        <end position="240"/>
    </location>
</feature>
<name>A0A9P9FNN1_9HYPO</name>
<evidence type="ECO:0000256" key="1">
    <source>
        <dbReference type="SAM" id="Phobius"/>
    </source>
</evidence>
<keyword evidence="1" id="KW-1133">Transmembrane helix</keyword>
<keyword evidence="3" id="KW-1185">Reference proteome</keyword>
<accession>A0A9P9FNN1</accession>
<dbReference type="PANTHER" id="PTHR35043">
    <property type="entry name" value="TRANSCRIPTION FACTOR DOMAIN-CONTAINING PROTEIN"/>
    <property type="match status" value="1"/>
</dbReference>
<evidence type="ECO:0000313" key="2">
    <source>
        <dbReference type="EMBL" id="KAH7166487.1"/>
    </source>
</evidence>
<gene>
    <name evidence="2" type="ORF">EDB81DRAFT_782329</name>
</gene>
<dbReference type="PANTHER" id="PTHR35043:SF8">
    <property type="entry name" value="DUF4220 DOMAIN-CONTAINING PROTEIN"/>
    <property type="match status" value="1"/>
</dbReference>
<protein>
    <submittedName>
        <fullName evidence="2">Uncharacterized protein</fullName>
    </submittedName>
</protein>
<dbReference type="OrthoDB" id="3061561at2759"/>
<sequence>MRLAFFADMGGFVLHPKDGNPFPLNAKQLHWLVVNKHIDYPCVDVREIWDKSKQDRLTKVITAVQIGHLVVECIGRAAQNLAVTALELNTLAIVVCSLMTAFTWLHKPADVRTPIAITTGKTISSITDDKIWKNTPLDFVDENGPGWSINVQPFMTMPVIPSYRPIQHIPNDRFPMNPYGSQEYCVCFATLLFTGLHIAGWNFSFPTRIEQTLWRVTSLVLFGVTAAFWALETMASWVRLGRWKRIYLRFFDRARLAEFEAAQQEKLDQQRSERQPTELPLPWEFWTIMPIAVLYGVARFYQIGEAFAELREVDATVFVNVNWSVYFPHI</sequence>
<dbReference type="Proteomes" id="UP000738349">
    <property type="component" value="Unassembled WGS sequence"/>
</dbReference>
<keyword evidence="1" id="KW-0472">Membrane</keyword>
<proteinExistence type="predicted"/>
<comment type="caution">
    <text evidence="2">The sequence shown here is derived from an EMBL/GenBank/DDBJ whole genome shotgun (WGS) entry which is preliminary data.</text>
</comment>